<dbReference type="PROSITE" id="PS50983">
    <property type="entry name" value="FE_B12_PBP"/>
    <property type="match status" value="1"/>
</dbReference>
<feature type="transmembrane region" description="Helical" evidence="1">
    <location>
        <begin position="6"/>
        <end position="27"/>
    </location>
</feature>
<protein>
    <submittedName>
        <fullName evidence="3">Ferrichrome/ferrioxamine B periplasmic transporter</fullName>
    </submittedName>
</protein>
<dbReference type="PANTHER" id="PTHR30535:SF34">
    <property type="entry name" value="MOLYBDATE-BINDING PROTEIN MOLA"/>
    <property type="match status" value="1"/>
</dbReference>
<keyword evidence="1" id="KW-0812">Transmembrane</keyword>
<dbReference type="CDD" id="cd01139">
    <property type="entry name" value="TroA_f"/>
    <property type="match status" value="1"/>
</dbReference>
<evidence type="ECO:0000313" key="3">
    <source>
        <dbReference type="EMBL" id="SCL74373.1"/>
    </source>
</evidence>
<reference evidence="3 4" key="1">
    <citation type="submission" date="2016-08" db="EMBL/GenBank/DDBJ databases">
        <authorList>
            <person name="Seilhamer J.J."/>
        </authorList>
    </citation>
    <scope>NUCLEOTIDE SEQUENCE [LARGE SCALE GENOMIC DNA]</scope>
    <source>
        <strain evidence="3">L21-II-0</strain>
    </source>
</reference>
<proteinExistence type="predicted"/>
<evidence type="ECO:0000259" key="2">
    <source>
        <dbReference type="PROSITE" id="PS50983"/>
    </source>
</evidence>
<gene>
    <name evidence="3" type="ORF">L21_0247</name>
</gene>
<keyword evidence="1" id="KW-1133">Transmembrane helix</keyword>
<organism evidence="3 4">
    <name type="scientific">Methanoculleus chikugoensis</name>
    <dbReference type="NCBI Taxonomy" id="118126"/>
    <lineage>
        <taxon>Archaea</taxon>
        <taxon>Methanobacteriati</taxon>
        <taxon>Methanobacteriota</taxon>
        <taxon>Stenosarchaea group</taxon>
        <taxon>Methanomicrobia</taxon>
        <taxon>Methanomicrobiales</taxon>
        <taxon>Methanomicrobiaceae</taxon>
        <taxon>Methanoculleus</taxon>
    </lineage>
</organism>
<accession>A0A1M4MHM7</accession>
<dbReference type="InterPro" id="IPR050902">
    <property type="entry name" value="ABC_Transporter_SBP"/>
</dbReference>
<dbReference type="Proteomes" id="UP000184671">
    <property type="component" value="Unassembled WGS sequence"/>
</dbReference>
<dbReference type="STRING" id="118126.L21_0247"/>
<dbReference type="Gene3D" id="3.40.50.1980">
    <property type="entry name" value="Nitrogenase molybdenum iron protein domain"/>
    <property type="match status" value="2"/>
</dbReference>
<dbReference type="AlphaFoldDB" id="A0A1M4MHM7"/>
<evidence type="ECO:0000313" key="4">
    <source>
        <dbReference type="Proteomes" id="UP000184671"/>
    </source>
</evidence>
<dbReference type="InterPro" id="IPR002491">
    <property type="entry name" value="ABC_transptr_periplasmic_BD"/>
</dbReference>
<sequence length="388" mass="42744">MVKINYSTVVAVSIAILVVVAIGFFVYGNAFGKPAESTEKSGMTITDMAGRTVTLNAPVERIVLTESSKTAELAAIAGDGFAEKIVGWDSDIKRNAGDEYTVFVAKYPQLADIPDVGWLDDGTFSTEKVISLKPDVVIMHNFQFMWAGDATADALTKLELAGIPVVFVDFYMDPMVNSTKSMLVLGKILDREDRAGEIVDFYNEQTDIVYSRLATVNGTGPSVYIECASKDPSDYSISYGDVSWGSIVKKAGGNNIAEPLLAGTSKAVSPEYLVSQNPDIIILTGRNWPAPGSLKLGYTATQDTVRSTMTGFVQRPGWDTIDAVKNHEVYGIYHGYCFSIYNFAALEAFAKWFYPEEFRDVDPDAVLKEYHDRFMPIDYSGTFFYSYY</sequence>
<evidence type="ECO:0000256" key="1">
    <source>
        <dbReference type="SAM" id="Phobius"/>
    </source>
</evidence>
<dbReference type="PANTHER" id="PTHR30535">
    <property type="entry name" value="VITAMIN B12-BINDING PROTEIN"/>
    <property type="match status" value="1"/>
</dbReference>
<keyword evidence="1" id="KW-0472">Membrane</keyword>
<dbReference type="EMBL" id="FMID01000004">
    <property type="protein sequence ID" value="SCL74373.1"/>
    <property type="molecule type" value="Genomic_DNA"/>
</dbReference>
<name>A0A1M4MHM7_9EURY</name>
<feature type="domain" description="Fe/B12 periplasmic-binding" evidence="2">
    <location>
        <begin position="61"/>
        <end position="361"/>
    </location>
</feature>
<dbReference type="Pfam" id="PF01497">
    <property type="entry name" value="Peripla_BP_2"/>
    <property type="match status" value="1"/>
</dbReference>
<dbReference type="SUPFAM" id="SSF53807">
    <property type="entry name" value="Helical backbone' metal receptor"/>
    <property type="match status" value="1"/>
</dbReference>